<organism evidence="2">
    <name type="scientific">marine sediment metagenome</name>
    <dbReference type="NCBI Taxonomy" id="412755"/>
    <lineage>
        <taxon>unclassified sequences</taxon>
        <taxon>metagenomes</taxon>
        <taxon>ecological metagenomes</taxon>
    </lineage>
</organism>
<dbReference type="SMART" id="SM00507">
    <property type="entry name" value="HNHc"/>
    <property type="match status" value="1"/>
</dbReference>
<evidence type="ECO:0000313" key="2">
    <source>
        <dbReference type="EMBL" id="KKK86745.1"/>
    </source>
</evidence>
<name>A0A0F8ZL28_9ZZZZ</name>
<dbReference type="PANTHER" id="PTHR33877:SF2">
    <property type="entry name" value="OS07G0170200 PROTEIN"/>
    <property type="match status" value="1"/>
</dbReference>
<dbReference type="GO" id="GO:0004519">
    <property type="term" value="F:endonuclease activity"/>
    <property type="evidence" value="ECO:0007669"/>
    <property type="project" value="InterPro"/>
</dbReference>
<dbReference type="PANTHER" id="PTHR33877">
    <property type="entry name" value="SLL1193 PROTEIN"/>
    <property type="match status" value="1"/>
</dbReference>
<feature type="domain" description="HNH nuclease" evidence="1">
    <location>
        <begin position="7"/>
        <end position="60"/>
    </location>
</feature>
<dbReference type="Pfam" id="PF01844">
    <property type="entry name" value="HNH"/>
    <property type="match status" value="1"/>
</dbReference>
<accession>A0A0F8ZL28</accession>
<reference evidence="2" key="1">
    <citation type="journal article" date="2015" name="Nature">
        <title>Complex archaea that bridge the gap between prokaryotes and eukaryotes.</title>
        <authorList>
            <person name="Spang A."/>
            <person name="Saw J.H."/>
            <person name="Jorgensen S.L."/>
            <person name="Zaremba-Niedzwiedzka K."/>
            <person name="Martijn J."/>
            <person name="Lind A.E."/>
            <person name="van Eijk R."/>
            <person name="Schleper C."/>
            <person name="Guy L."/>
            <person name="Ettema T.J."/>
        </authorList>
    </citation>
    <scope>NUCLEOTIDE SEQUENCE</scope>
</reference>
<dbReference type="GO" id="GO:0003676">
    <property type="term" value="F:nucleic acid binding"/>
    <property type="evidence" value="ECO:0007669"/>
    <property type="project" value="InterPro"/>
</dbReference>
<dbReference type="AlphaFoldDB" id="A0A0F8ZL28"/>
<evidence type="ECO:0000259" key="1">
    <source>
        <dbReference type="SMART" id="SM00507"/>
    </source>
</evidence>
<dbReference type="InterPro" id="IPR052892">
    <property type="entry name" value="NA-targeting_endonuclease"/>
</dbReference>
<dbReference type="GO" id="GO:0008270">
    <property type="term" value="F:zinc ion binding"/>
    <property type="evidence" value="ECO:0007669"/>
    <property type="project" value="InterPro"/>
</dbReference>
<feature type="non-terminal residue" evidence="2">
    <location>
        <position position="193"/>
    </location>
</feature>
<sequence>MGHNGSGQRFRILERDEFRCRYCGRGADIVSLEVDHVIPRALGGRTTWGNLVAACLECNRGKRARSLTPEVLRRVLQAIVPESVSRPRSGRRGTTHVSRKRARQLGSKCRAANSKKPMLITNLGRHYVMAVVPRSEDFVYVGPDEFLTRFDCEQCGFPNEYEGDGCSCKRRREEGAIAERCDDCGEEKAADGE</sequence>
<dbReference type="InterPro" id="IPR002711">
    <property type="entry name" value="HNH"/>
</dbReference>
<dbReference type="InterPro" id="IPR003615">
    <property type="entry name" value="HNH_nuc"/>
</dbReference>
<protein>
    <recommendedName>
        <fullName evidence="1">HNH nuclease domain-containing protein</fullName>
    </recommendedName>
</protein>
<proteinExistence type="predicted"/>
<gene>
    <name evidence="2" type="ORF">LCGC14_2760190</name>
</gene>
<dbReference type="EMBL" id="LAZR01050710">
    <property type="protein sequence ID" value="KKK86745.1"/>
    <property type="molecule type" value="Genomic_DNA"/>
</dbReference>
<dbReference type="CDD" id="cd00085">
    <property type="entry name" value="HNHc"/>
    <property type="match status" value="1"/>
</dbReference>
<comment type="caution">
    <text evidence="2">The sequence shown here is derived from an EMBL/GenBank/DDBJ whole genome shotgun (WGS) entry which is preliminary data.</text>
</comment>
<dbReference type="Gene3D" id="1.10.30.50">
    <property type="match status" value="1"/>
</dbReference>